<dbReference type="Pfam" id="PF19891">
    <property type="entry name" value="DUF6364"/>
    <property type="match status" value="1"/>
</dbReference>
<organism evidence="1 2">
    <name type="scientific">Algoriphagus marincola HL-49</name>
    <dbReference type="NCBI Taxonomy" id="1305737"/>
    <lineage>
        <taxon>Bacteria</taxon>
        <taxon>Pseudomonadati</taxon>
        <taxon>Bacteroidota</taxon>
        <taxon>Cytophagia</taxon>
        <taxon>Cytophagales</taxon>
        <taxon>Cyclobacteriaceae</taxon>
        <taxon>Algoriphagus</taxon>
    </lineage>
</organism>
<reference evidence="1 2" key="1">
    <citation type="submission" date="2015-09" db="EMBL/GenBank/DDBJ databases">
        <title>Identification and resolution of microdiversity through metagenomic sequencing of parallel consortia.</title>
        <authorList>
            <person name="Nelson W.C."/>
            <person name="Romine M.F."/>
            <person name="Lindemann S.R."/>
        </authorList>
    </citation>
    <scope>NUCLEOTIDE SEQUENCE [LARGE SCALE GENOMIC DNA]</scope>
    <source>
        <strain evidence="1">HL-49</strain>
    </source>
</reference>
<gene>
    <name evidence="1" type="ORF">HLUCCX10_03755</name>
</gene>
<dbReference type="OrthoDB" id="6198066at2"/>
<sequence>MDTKITLSFNKDIIDRAKDFANQNNISLSRLTEFLYAQMTSKNYQSLEELPIADWVNMVSEGEVEYKRTASSRKAMKDEFFGSKK</sequence>
<accession>A0A0P8C8D7</accession>
<dbReference type="PATRIC" id="fig|1305737.6.peg.1393"/>
<dbReference type="EMBL" id="LJXT01000015">
    <property type="protein sequence ID" value="KPQ19080.1"/>
    <property type="molecule type" value="Genomic_DNA"/>
</dbReference>
<evidence type="ECO:0000313" key="1">
    <source>
        <dbReference type="EMBL" id="KPQ19080.1"/>
    </source>
</evidence>
<name>A0A0P8C8D7_9BACT</name>
<dbReference type="AlphaFoldDB" id="A0A0P8C8D7"/>
<proteinExistence type="predicted"/>
<dbReference type="STRING" id="1305737.GCA_000526355_00320"/>
<evidence type="ECO:0000313" key="2">
    <source>
        <dbReference type="Proteomes" id="UP000050421"/>
    </source>
</evidence>
<comment type="caution">
    <text evidence="1">The sequence shown here is derived from an EMBL/GenBank/DDBJ whole genome shotgun (WGS) entry which is preliminary data.</text>
</comment>
<protein>
    <submittedName>
        <fullName evidence="1">Toxin-antitoxin system antidote component</fullName>
    </submittedName>
</protein>
<dbReference type="InterPro" id="IPR045944">
    <property type="entry name" value="DUF6364"/>
</dbReference>
<dbReference type="Proteomes" id="UP000050421">
    <property type="component" value="Unassembled WGS sequence"/>
</dbReference>